<feature type="compositionally biased region" description="Low complexity" evidence="1">
    <location>
        <begin position="128"/>
        <end position="140"/>
    </location>
</feature>
<comment type="caution">
    <text evidence="2">The sequence shown here is derived from an EMBL/GenBank/DDBJ whole genome shotgun (WGS) entry which is preliminary data.</text>
</comment>
<dbReference type="Proteomes" id="UP001589870">
    <property type="component" value="Unassembled WGS sequence"/>
</dbReference>
<evidence type="ECO:0000313" key="3">
    <source>
        <dbReference type="Proteomes" id="UP001589870"/>
    </source>
</evidence>
<feature type="compositionally biased region" description="Polar residues" evidence="1">
    <location>
        <begin position="147"/>
        <end position="167"/>
    </location>
</feature>
<evidence type="ECO:0000313" key="2">
    <source>
        <dbReference type="EMBL" id="MFC0865872.1"/>
    </source>
</evidence>
<accession>A0ABV6UCG5</accession>
<name>A0ABV6UCG5_9ACTN</name>
<organism evidence="2 3">
    <name type="scientific">Sphaerimonospora cavernae</name>
    <dbReference type="NCBI Taxonomy" id="1740611"/>
    <lineage>
        <taxon>Bacteria</taxon>
        <taxon>Bacillati</taxon>
        <taxon>Actinomycetota</taxon>
        <taxon>Actinomycetes</taxon>
        <taxon>Streptosporangiales</taxon>
        <taxon>Streptosporangiaceae</taxon>
        <taxon>Sphaerimonospora</taxon>
    </lineage>
</organism>
<keyword evidence="3" id="KW-1185">Reference proteome</keyword>
<protein>
    <submittedName>
        <fullName evidence="2">Uncharacterized protein</fullName>
    </submittedName>
</protein>
<evidence type="ECO:0000256" key="1">
    <source>
        <dbReference type="SAM" id="MobiDB-lite"/>
    </source>
</evidence>
<reference evidence="2 3" key="1">
    <citation type="submission" date="2024-09" db="EMBL/GenBank/DDBJ databases">
        <authorList>
            <person name="Sun Q."/>
            <person name="Mori K."/>
        </authorList>
    </citation>
    <scope>NUCLEOTIDE SEQUENCE [LARGE SCALE GENOMIC DNA]</scope>
    <source>
        <strain evidence="2 3">TBRC 1851</strain>
    </source>
</reference>
<sequence length="173" mass="18274">MTLAPQVGLASEPGDARMGSLDECDDHLFAVNDLFVNVLGRYGKGRPLARQALRIAEEAAALLPGDTAPPKFGGVERVVPTQPTVSAAERRLTRVYRNFPATRRIGITCEPHSGMSGVARACRAVAPAGPAHAPHPRGAATVVGGRRSSTLRPPLNQVSRHSATSSPGRRMAR</sequence>
<gene>
    <name evidence="2" type="ORF">ACFHYQ_26590</name>
</gene>
<dbReference type="EMBL" id="JBHMQT010000059">
    <property type="protein sequence ID" value="MFC0865872.1"/>
    <property type="molecule type" value="Genomic_DNA"/>
</dbReference>
<dbReference type="RefSeq" id="WP_394303878.1">
    <property type="nucleotide sequence ID" value="NZ_JBHMQT010000059.1"/>
</dbReference>
<feature type="region of interest" description="Disordered" evidence="1">
    <location>
        <begin position="128"/>
        <end position="173"/>
    </location>
</feature>
<proteinExistence type="predicted"/>